<reference evidence="2" key="2">
    <citation type="submission" date="2017-06" db="EMBL/GenBank/DDBJ databases">
        <title>T3SS gene cluster in Vibrio cholerae O1.</title>
        <authorList>
            <person name="Monakhova E.V."/>
            <person name="Omel'chuk E.P."/>
            <person name="Pisanov R.V."/>
            <person name="Ezhova M.I."/>
        </authorList>
    </citation>
    <scope>NUCLEOTIDE SEQUENCE</scope>
    <source>
        <strain evidence="2">R-18904</strain>
    </source>
</reference>
<proteinExistence type="predicted"/>
<name>A0A2U8JDQ5_VIBCL</name>
<dbReference type="AlphaFoldDB" id="A0A2U8JDQ5"/>
<dbReference type="EMBL" id="MF374350">
    <property type="protein sequence ID" value="AWK60008.1"/>
    <property type="molecule type" value="Genomic_DNA"/>
</dbReference>
<organism evidence="1">
    <name type="scientific">Vibrio cholerae</name>
    <dbReference type="NCBI Taxonomy" id="666"/>
    <lineage>
        <taxon>Bacteria</taxon>
        <taxon>Pseudomonadati</taxon>
        <taxon>Pseudomonadota</taxon>
        <taxon>Gammaproteobacteria</taxon>
        <taxon>Vibrionales</taxon>
        <taxon>Vibrionaceae</taxon>
        <taxon>Vibrio</taxon>
    </lineage>
</organism>
<accession>A0A2U8JDQ5</accession>
<dbReference type="KEGG" id="vcz:VAB027_2405"/>
<dbReference type="EMBL" id="MF374351">
    <property type="protein sequence ID" value="AWK60037.1"/>
    <property type="molecule type" value="Genomic_DNA"/>
</dbReference>
<evidence type="ECO:0000313" key="2">
    <source>
        <dbReference type="EMBL" id="AWK60037.1"/>
    </source>
</evidence>
<sequence>MTNINPVYINPMLLDAQQGADFEQILAEQSGQIETDASQEGDEVIYTDDDIADMIIANGVITESIRQMRENEQKLKEILDEV</sequence>
<evidence type="ECO:0000313" key="1">
    <source>
        <dbReference type="EMBL" id="AWK60008.1"/>
    </source>
</evidence>
<reference evidence="1" key="1">
    <citation type="submission" date="2017-06" db="EMBL/GenBank/DDBJ databases">
        <title>T3SS gene cluster in Vibrio cholerae nonO1/nonO139 isolated in Russia.</title>
        <authorList>
            <person name="Monakhova E.V."/>
            <person name="Omel'chuk E.V."/>
            <person name="Pisanov R.V."/>
            <person name="Arkhangel'skaya I.V."/>
        </authorList>
    </citation>
    <scope>NUCLEOTIDE SEQUENCE</scope>
    <source>
        <strain evidence="1">R-9771</strain>
    </source>
</reference>
<dbReference type="RefSeq" id="WP_000181846.1">
    <property type="nucleotide sequence ID" value="NZ_CP010812.1"/>
</dbReference>
<protein>
    <submittedName>
        <fullName evidence="1">Uncharacterized protein</fullName>
    </submittedName>
</protein>